<accession>A0A1U8IT61</accession>
<dbReference type="SMART" id="SM00577">
    <property type="entry name" value="CPDc"/>
    <property type="match status" value="1"/>
</dbReference>
<reference evidence="4" key="2">
    <citation type="submission" date="2025-08" db="UniProtKB">
        <authorList>
            <consortium name="RefSeq"/>
        </authorList>
    </citation>
    <scope>IDENTIFICATION</scope>
</reference>
<dbReference type="SUPFAM" id="SSF56784">
    <property type="entry name" value="HAD-like"/>
    <property type="match status" value="1"/>
</dbReference>
<evidence type="ECO:0000256" key="1">
    <source>
        <dbReference type="SAM" id="SignalP"/>
    </source>
</evidence>
<dbReference type="AlphaFoldDB" id="A0A1U8IT61"/>
<reference evidence="3" key="1">
    <citation type="journal article" date="2020" name="Nat. Genet.">
        <title>Genomic diversifications of five Gossypium allopolyploid species and their impact on cotton improvement.</title>
        <authorList>
            <person name="Chen Z.J."/>
            <person name="Sreedasyam A."/>
            <person name="Ando A."/>
            <person name="Song Q."/>
            <person name="De Santiago L.M."/>
            <person name="Hulse-Kemp A.M."/>
            <person name="Ding M."/>
            <person name="Ye W."/>
            <person name="Kirkbride R.C."/>
            <person name="Jenkins J."/>
            <person name="Plott C."/>
            <person name="Lovell J."/>
            <person name="Lin Y.M."/>
            <person name="Vaughn R."/>
            <person name="Liu B."/>
            <person name="Simpson S."/>
            <person name="Scheffler B.E."/>
            <person name="Wen L."/>
            <person name="Saski C.A."/>
            <person name="Grover C.E."/>
            <person name="Hu G."/>
            <person name="Conover J.L."/>
            <person name="Carlson J.W."/>
            <person name="Shu S."/>
            <person name="Boston L.B."/>
            <person name="Williams M."/>
            <person name="Peterson D.G."/>
            <person name="McGee K."/>
            <person name="Jones D.C."/>
            <person name="Wendel J.F."/>
            <person name="Stelly D.M."/>
            <person name="Grimwood J."/>
            <person name="Schmutz J."/>
        </authorList>
    </citation>
    <scope>NUCLEOTIDE SEQUENCE [LARGE SCALE GENOMIC DNA]</scope>
    <source>
        <strain evidence="3">cv. TM-1</strain>
    </source>
</reference>
<feature type="chain" id="PRO_5045075061" evidence="1">
    <location>
        <begin position="17"/>
        <end position="342"/>
    </location>
</feature>
<dbReference type="KEGG" id="ghi:107900091"/>
<evidence type="ECO:0000313" key="3">
    <source>
        <dbReference type="Proteomes" id="UP000818029"/>
    </source>
</evidence>
<dbReference type="InterPro" id="IPR011948">
    <property type="entry name" value="Dullard_phosphatase"/>
</dbReference>
<dbReference type="PROSITE" id="PS50969">
    <property type="entry name" value="FCP1"/>
    <property type="match status" value="1"/>
</dbReference>
<organism evidence="3 4">
    <name type="scientific">Gossypium hirsutum</name>
    <name type="common">Upland cotton</name>
    <name type="synonym">Gossypium mexicanum</name>
    <dbReference type="NCBI Taxonomy" id="3635"/>
    <lineage>
        <taxon>Eukaryota</taxon>
        <taxon>Viridiplantae</taxon>
        <taxon>Streptophyta</taxon>
        <taxon>Embryophyta</taxon>
        <taxon>Tracheophyta</taxon>
        <taxon>Spermatophyta</taxon>
        <taxon>Magnoliopsida</taxon>
        <taxon>eudicotyledons</taxon>
        <taxon>Gunneridae</taxon>
        <taxon>Pentapetalae</taxon>
        <taxon>rosids</taxon>
        <taxon>malvids</taxon>
        <taxon>Malvales</taxon>
        <taxon>Malvaceae</taxon>
        <taxon>Malvoideae</taxon>
        <taxon>Gossypium</taxon>
    </lineage>
</organism>
<proteinExistence type="predicted"/>
<evidence type="ECO:0000313" key="4">
    <source>
        <dbReference type="RefSeq" id="XP_016681287.2"/>
    </source>
</evidence>
<feature type="domain" description="FCP1 homology" evidence="2">
    <location>
        <begin position="155"/>
        <end position="315"/>
    </location>
</feature>
<dbReference type="RefSeq" id="XP_016681287.2">
    <property type="nucleotide sequence ID" value="XM_016825798.2"/>
</dbReference>
<dbReference type="InterPro" id="IPR050365">
    <property type="entry name" value="TIM50"/>
</dbReference>
<feature type="signal peptide" evidence="1">
    <location>
        <begin position="1"/>
        <end position="16"/>
    </location>
</feature>
<keyword evidence="3" id="KW-1185">Reference proteome</keyword>
<dbReference type="CDD" id="cd07521">
    <property type="entry name" value="HAD_FCP1-like"/>
    <property type="match status" value="1"/>
</dbReference>
<name>A0A1U8IT61_GOSHI</name>
<sequence length="342" mass="39903">MFFLLVILCTIIVSDHHQIDTRNQEMTLKMEKKMQKKSIMRGSNYDYQHHRQLLPHNSEHLRKRSSILKRKYFSVISSIKKSIKKCHCRLIEFFSKLEGARRRGKGFVILHREEAVGCQTNLSPRLQLEFKDDVDLPNILALREENGTRLLPPLASYKTRTIVLDLDETLVHSCPDPPPKTYDFMIKPSIYGLRMNFYVLKRPGVDEFLEAISKKYEVVVFTAGLEPYASLLLDILDPKGLISHRLYRDSCKQLGQGRFIKDLSKIGRDLKQVVIVDDNPKSYTLQPANAIPIKRFEDDIKDRELKKLMVFFERNLDGFKDMRDAVKKYLDGNDRMRQPSSL</sequence>
<dbReference type="PaxDb" id="3635-A0A1U8IT61"/>
<evidence type="ECO:0000259" key="2">
    <source>
        <dbReference type="PROSITE" id="PS50969"/>
    </source>
</evidence>
<keyword evidence="1" id="KW-0732">Signal</keyword>
<dbReference type="Proteomes" id="UP000818029">
    <property type="component" value="Chromosome D06"/>
</dbReference>
<dbReference type="GeneID" id="107900091"/>
<dbReference type="InterPro" id="IPR004274">
    <property type="entry name" value="FCP1_dom"/>
</dbReference>
<dbReference type="NCBIfam" id="TIGR02251">
    <property type="entry name" value="HIF-SF_euk"/>
    <property type="match status" value="1"/>
</dbReference>
<dbReference type="GO" id="GO:0004721">
    <property type="term" value="F:phosphoprotein phosphatase activity"/>
    <property type="evidence" value="ECO:0000318"/>
    <property type="project" value="GO_Central"/>
</dbReference>
<dbReference type="SMR" id="A0A1U8IT61"/>
<dbReference type="STRING" id="3635.A0A1U8IT61"/>
<dbReference type="Pfam" id="PF03031">
    <property type="entry name" value="NIF"/>
    <property type="match status" value="1"/>
</dbReference>
<dbReference type="InterPro" id="IPR023214">
    <property type="entry name" value="HAD_sf"/>
</dbReference>
<dbReference type="InterPro" id="IPR036412">
    <property type="entry name" value="HAD-like_sf"/>
</dbReference>
<protein>
    <submittedName>
        <fullName evidence="4">Uncharacterized protein C2F7.02c</fullName>
    </submittedName>
</protein>
<dbReference type="PANTHER" id="PTHR12210">
    <property type="entry name" value="DULLARD PROTEIN PHOSPHATASE"/>
    <property type="match status" value="1"/>
</dbReference>
<dbReference type="Gene3D" id="3.40.50.1000">
    <property type="entry name" value="HAD superfamily/HAD-like"/>
    <property type="match status" value="1"/>
</dbReference>
<gene>
    <name evidence="4" type="primary">LOC107900091</name>
</gene>